<accession>A0A154PMJ7</accession>
<evidence type="ECO:0000313" key="1">
    <source>
        <dbReference type="EMBL" id="KZC13079.1"/>
    </source>
</evidence>
<dbReference type="AlphaFoldDB" id="A0A154PMJ7"/>
<evidence type="ECO:0000313" key="2">
    <source>
        <dbReference type="Proteomes" id="UP000076502"/>
    </source>
</evidence>
<protein>
    <submittedName>
        <fullName evidence="1">Uncharacterized protein</fullName>
    </submittedName>
</protein>
<dbReference type="Proteomes" id="UP000076502">
    <property type="component" value="Unassembled WGS sequence"/>
</dbReference>
<organism evidence="1 2">
    <name type="scientific">Dufourea novaeangliae</name>
    <name type="common">Sweat bee</name>
    <dbReference type="NCBI Taxonomy" id="178035"/>
    <lineage>
        <taxon>Eukaryota</taxon>
        <taxon>Metazoa</taxon>
        <taxon>Ecdysozoa</taxon>
        <taxon>Arthropoda</taxon>
        <taxon>Hexapoda</taxon>
        <taxon>Insecta</taxon>
        <taxon>Pterygota</taxon>
        <taxon>Neoptera</taxon>
        <taxon>Endopterygota</taxon>
        <taxon>Hymenoptera</taxon>
        <taxon>Apocrita</taxon>
        <taxon>Aculeata</taxon>
        <taxon>Apoidea</taxon>
        <taxon>Anthophila</taxon>
        <taxon>Halictidae</taxon>
        <taxon>Rophitinae</taxon>
        <taxon>Dufourea</taxon>
    </lineage>
</organism>
<dbReference type="EMBL" id="KQ434980">
    <property type="protein sequence ID" value="KZC13079.1"/>
    <property type="molecule type" value="Genomic_DNA"/>
</dbReference>
<name>A0A154PMJ7_DUFNO</name>
<reference evidence="1 2" key="1">
    <citation type="submission" date="2015-07" db="EMBL/GenBank/DDBJ databases">
        <title>The genome of Dufourea novaeangliae.</title>
        <authorList>
            <person name="Pan H."/>
            <person name="Kapheim K."/>
        </authorList>
    </citation>
    <scope>NUCLEOTIDE SEQUENCE [LARGE SCALE GENOMIC DNA]</scope>
    <source>
        <strain evidence="1">0120121106</strain>
        <tissue evidence="1">Whole body</tissue>
    </source>
</reference>
<sequence>MRFLMSSAATDVPPRHVCGFLGTAALSVPNSGTSLPSPRESLLINGAHTDGRQQNAARQRERAAGIRVHPVAYRAAVGRDVC</sequence>
<keyword evidence="2" id="KW-1185">Reference proteome</keyword>
<gene>
    <name evidence="1" type="ORF">WN55_05484</name>
</gene>
<proteinExistence type="predicted"/>